<evidence type="ECO:0000313" key="2">
    <source>
        <dbReference type="EMBL" id="CAD7000400.1"/>
    </source>
</evidence>
<feature type="compositionally biased region" description="Basic residues" evidence="1">
    <location>
        <begin position="69"/>
        <end position="87"/>
    </location>
</feature>
<dbReference type="AlphaFoldDB" id="A0A811UNH5"/>
<keyword evidence="3" id="KW-1185">Reference proteome</keyword>
<accession>A0A811UNH5</accession>
<sequence>MCELNFQKDFRSTSSSAAGALRFFDFSIVRGERKRQSGLLCGAFDYEVFDLAWLDLVCTLTQQSTQAYKQKRKQKQPQKGPHTHGRTVKQILV</sequence>
<dbReference type="Proteomes" id="UP000606786">
    <property type="component" value="Unassembled WGS sequence"/>
</dbReference>
<comment type="caution">
    <text evidence="2">The sequence shown here is derived from an EMBL/GenBank/DDBJ whole genome shotgun (WGS) entry which is preliminary data.</text>
</comment>
<dbReference type="EMBL" id="CAJHJT010000012">
    <property type="protein sequence ID" value="CAD7000400.1"/>
    <property type="molecule type" value="Genomic_DNA"/>
</dbReference>
<organism evidence="2 3">
    <name type="scientific">Ceratitis capitata</name>
    <name type="common">Mediterranean fruit fly</name>
    <name type="synonym">Tephritis capitata</name>
    <dbReference type="NCBI Taxonomy" id="7213"/>
    <lineage>
        <taxon>Eukaryota</taxon>
        <taxon>Metazoa</taxon>
        <taxon>Ecdysozoa</taxon>
        <taxon>Arthropoda</taxon>
        <taxon>Hexapoda</taxon>
        <taxon>Insecta</taxon>
        <taxon>Pterygota</taxon>
        <taxon>Neoptera</taxon>
        <taxon>Endopterygota</taxon>
        <taxon>Diptera</taxon>
        <taxon>Brachycera</taxon>
        <taxon>Muscomorpha</taxon>
        <taxon>Tephritoidea</taxon>
        <taxon>Tephritidae</taxon>
        <taxon>Ceratitis</taxon>
        <taxon>Ceratitis</taxon>
    </lineage>
</organism>
<feature type="region of interest" description="Disordered" evidence="1">
    <location>
        <begin position="69"/>
        <end position="93"/>
    </location>
</feature>
<reference evidence="2" key="1">
    <citation type="submission" date="2020-11" db="EMBL/GenBank/DDBJ databases">
        <authorList>
            <person name="Whitehead M."/>
        </authorList>
    </citation>
    <scope>NUCLEOTIDE SEQUENCE</scope>
    <source>
        <strain evidence="2">EGII</strain>
    </source>
</reference>
<evidence type="ECO:0000256" key="1">
    <source>
        <dbReference type="SAM" id="MobiDB-lite"/>
    </source>
</evidence>
<protein>
    <submittedName>
        <fullName evidence="2">(Mediterranean fruit fly) hypothetical protein</fullName>
    </submittedName>
</protein>
<name>A0A811UNH5_CERCA</name>
<evidence type="ECO:0000313" key="3">
    <source>
        <dbReference type="Proteomes" id="UP000606786"/>
    </source>
</evidence>
<gene>
    <name evidence="2" type="ORF">CCAP1982_LOCUS8875</name>
</gene>
<proteinExistence type="predicted"/>